<reference evidence="7" key="1">
    <citation type="journal article" date="2019" name="Int. J. Syst. Evol. Microbiol.">
        <title>The Global Catalogue of Microorganisms (GCM) 10K type strain sequencing project: providing services to taxonomists for standard genome sequencing and annotation.</title>
        <authorList>
            <consortium name="The Broad Institute Genomics Platform"/>
            <consortium name="The Broad Institute Genome Sequencing Center for Infectious Disease"/>
            <person name="Wu L."/>
            <person name="Ma J."/>
        </authorList>
    </citation>
    <scope>NUCLEOTIDE SEQUENCE [LARGE SCALE GENOMIC DNA]</scope>
    <source>
        <strain evidence="7">IBRC-M 10813</strain>
    </source>
</reference>
<dbReference type="EMBL" id="JBHSAP010000009">
    <property type="protein sequence ID" value="MFC4076816.1"/>
    <property type="molecule type" value="Genomic_DNA"/>
</dbReference>
<comment type="caution">
    <text evidence="6">The sequence shown here is derived from an EMBL/GenBank/DDBJ whole genome shotgun (WGS) entry which is preliminary data.</text>
</comment>
<dbReference type="PROSITE" id="PS00105">
    <property type="entry name" value="AA_TRANSFER_CLASS_1"/>
    <property type="match status" value="1"/>
</dbReference>
<dbReference type="InterPro" id="IPR015424">
    <property type="entry name" value="PyrdxlP-dep_Trfase"/>
</dbReference>
<feature type="domain" description="Aminotransferase class I/classII large" evidence="5">
    <location>
        <begin position="30"/>
        <end position="379"/>
    </location>
</feature>
<comment type="cofactor">
    <cofactor evidence="1 4">
        <name>pyridoxal 5'-phosphate</name>
        <dbReference type="ChEBI" id="CHEBI:597326"/>
    </cofactor>
</comment>
<protein>
    <recommendedName>
        <fullName evidence="4">Aminotransferase</fullName>
        <ecNumber evidence="4">2.6.1.-</ecNumber>
    </recommendedName>
</protein>
<dbReference type="InterPro" id="IPR050881">
    <property type="entry name" value="LL-DAP_aminotransferase"/>
</dbReference>
<dbReference type="SUPFAM" id="SSF53383">
    <property type="entry name" value="PLP-dependent transferases"/>
    <property type="match status" value="1"/>
</dbReference>
<gene>
    <name evidence="6" type="ORF">ACFOUO_08330</name>
</gene>
<evidence type="ECO:0000256" key="2">
    <source>
        <dbReference type="ARBA" id="ARBA00022576"/>
    </source>
</evidence>
<keyword evidence="3 4" id="KW-0808">Transferase</keyword>
<sequence length="385" mass="42392">MASQNIQRLEMGVFNELLEAKRRLERGGMEMIDLSIGSPDTPPPDFVKEEIIRHASSDTNYGYTMGAIPTFNGKVAAFYEDRYGVPLNPRAEVLQLIGSQDGLAHLATALVDPGDIVLVPDPGYPIFEVGVHIAGGEPWRMPLREEFGFLPRLDHIPKEIAERAKMMVLNYPANPVAALADQAFLEEAVRFARQNDILIVQDFTYSELVFDGQRAVSLLSVPGAKEVAVEFNSFSKTFNIAGCRVGYMAGNAEVLRIMATMMSHTQYGIFYPIQKAAEAALTKGGDFIRKQVALYQSRRDALTDALTNAGWNTAKPAATMYVWTRTPKGWLSSDFVFQLMEETGVVLTPGSAFGAEGEGFVRITLVQPEEKLREAAARIGGFLKT</sequence>
<dbReference type="Pfam" id="PF00155">
    <property type="entry name" value="Aminotran_1_2"/>
    <property type="match status" value="1"/>
</dbReference>
<name>A0ABV8JDH9_9BACL</name>
<dbReference type="Gene3D" id="3.90.1150.10">
    <property type="entry name" value="Aspartate Aminotransferase, domain 1"/>
    <property type="match status" value="1"/>
</dbReference>
<evidence type="ECO:0000259" key="5">
    <source>
        <dbReference type="Pfam" id="PF00155"/>
    </source>
</evidence>
<evidence type="ECO:0000313" key="7">
    <source>
        <dbReference type="Proteomes" id="UP001595843"/>
    </source>
</evidence>
<keyword evidence="2 4" id="KW-0032">Aminotransferase</keyword>
<dbReference type="EC" id="2.6.1.-" evidence="4"/>
<dbReference type="Gene3D" id="3.40.640.10">
    <property type="entry name" value="Type I PLP-dependent aspartate aminotransferase-like (Major domain)"/>
    <property type="match status" value="1"/>
</dbReference>
<dbReference type="InterPro" id="IPR004838">
    <property type="entry name" value="NHTrfase_class1_PyrdxlP-BS"/>
</dbReference>
<proteinExistence type="inferred from homology"/>
<comment type="similarity">
    <text evidence="4">Belongs to the class-I pyridoxal-phosphate-dependent aminotransferase family.</text>
</comment>
<dbReference type="PANTHER" id="PTHR42832">
    <property type="entry name" value="AMINO ACID AMINOTRANSFERASE"/>
    <property type="match status" value="1"/>
</dbReference>
<dbReference type="InterPro" id="IPR004839">
    <property type="entry name" value="Aminotransferase_I/II_large"/>
</dbReference>
<organism evidence="6 7">
    <name type="scientific">Salinithrix halophila</name>
    <dbReference type="NCBI Taxonomy" id="1485204"/>
    <lineage>
        <taxon>Bacteria</taxon>
        <taxon>Bacillati</taxon>
        <taxon>Bacillota</taxon>
        <taxon>Bacilli</taxon>
        <taxon>Bacillales</taxon>
        <taxon>Thermoactinomycetaceae</taxon>
        <taxon>Salinithrix</taxon>
    </lineage>
</organism>
<keyword evidence="7" id="KW-1185">Reference proteome</keyword>
<dbReference type="InterPro" id="IPR015421">
    <property type="entry name" value="PyrdxlP-dep_Trfase_major"/>
</dbReference>
<dbReference type="CDD" id="cd00609">
    <property type="entry name" value="AAT_like"/>
    <property type="match status" value="1"/>
</dbReference>
<dbReference type="InterPro" id="IPR015422">
    <property type="entry name" value="PyrdxlP-dep_Trfase_small"/>
</dbReference>
<evidence type="ECO:0000256" key="4">
    <source>
        <dbReference type="RuleBase" id="RU000481"/>
    </source>
</evidence>
<accession>A0ABV8JDH9</accession>
<evidence type="ECO:0000256" key="1">
    <source>
        <dbReference type="ARBA" id="ARBA00001933"/>
    </source>
</evidence>
<dbReference type="PANTHER" id="PTHR42832:SF3">
    <property type="entry name" value="L-GLUTAMINE--4-(METHYLSULFANYL)-2-OXOBUTANOATE AMINOTRANSFERASE"/>
    <property type="match status" value="1"/>
</dbReference>
<evidence type="ECO:0000313" key="6">
    <source>
        <dbReference type="EMBL" id="MFC4076816.1"/>
    </source>
</evidence>
<dbReference type="GO" id="GO:0008483">
    <property type="term" value="F:transaminase activity"/>
    <property type="evidence" value="ECO:0007669"/>
    <property type="project" value="UniProtKB-KW"/>
</dbReference>
<evidence type="ECO:0000256" key="3">
    <source>
        <dbReference type="ARBA" id="ARBA00022679"/>
    </source>
</evidence>
<dbReference type="Proteomes" id="UP001595843">
    <property type="component" value="Unassembled WGS sequence"/>
</dbReference>